<keyword evidence="2" id="KW-0812">Transmembrane</keyword>
<dbReference type="InterPro" id="IPR058193">
    <property type="entry name" value="VanY/YodJ_core_dom"/>
</dbReference>
<evidence type="ECO:0000256" key="2">
    <source>
        <dbReference type="SAM" id="Phobius"/>
    </source>
</evidence>
<dbReference type="Gene3D" id="3.30.1380.10">
    <property type="match status" value="1"/>
</dbReference>
<feature type="coiled-coil region" evidence="1">
    <location>
        <begin position="60"/>
        <end position="90"/>
    </location>
</feature>
<evidence type="ECO:0000313" key="4">
    <source>
        <dbReference type="EMBL" id="MCU6762831.1"/>
    </source>
</evidence>
<protein>
    <submittedName>
        <fullName evidence="4">M15 family metallopeptidase</fullName>
    </submittedName>
</protein>
<dbReference type="PANTHER" id="PTHR34385">
    <property type="entry name" value="D-ALANYL-D-ALANINE CARBOXYPEPTIDASE"/>
    <property type="match status" value="1"/>
</dbReference>
<feature type="transmembrane region" description="Helical" evidence="2">
    <location>
        <begin position="21"/>
        <end position="45"/>
    </location>
</feature>
<dbReference type="InterPro" id="IPR009045">
    <property type="entry name" value="Zn_M74/Hedgehog-like"/>
</dbReference>
<dbReference type="InterPro" id="IPR003709">
    <property type="entry name" value="VanY-like_core_dom"/>
</dbReference>
<evidence type="ECO:0000259" key="3">
    <source>
        <dbReference type="Pfam" id="PF02557"/>
    </source>
</evidence>
<keyword evidence="2" id="KW-1133">Transmembrane helix</keyword>
<keyword evidence="1" id="KW-0175">Coiled coil</keyword>
<dbReference type="Pfam" id="PF02557">
    <property type="entry name" value="VanY"/>
    <property type="match status" value="1"/>
</dbReference>
<organism evidence="4 5">
    <name type="scientific">Brotonthovivens ammoniilytica</name>
    <dbReference type="NCBI Taxonomy" id="2981725"/>
    <lineage>
        <taxon>Bacteria</taxon>
        <taxon>Bacillati</taxon>
        <taxon>Bacillota</taxon>
        <taxon>Clostridia</taxon>
        <taxon>Lachnospirales</taxon>
        <taxon>Lachnospiraceae</taxon>
        <taxon>Brotonthovivens</taxon>
    </lineage>
</organism>
<comment type="caution">
    <text evidence="4">The sequence shown here is derived from an EMBL/GenBank/DDBJ whole genome shotgun (WGS) entry which is preliminary data.</text>
</comment>
<accession>A0ABT2TKX8</accession>
<feature type="domain" description="D-alanyl-D-alanine carboxypeptidase-like core" evidence="3">
    <location>
        <begin position="122"/>
        <end position="256"/>
    </location>
</feature>
<gene>
    <name evidence="4" type="ORF">OCV88_10870</name>
</gene>
<evidence type="ECO:0000256" key="1">
    <source>
        <dbReference type="SAM" id="Coils"/>
    </source>
</evidence>
<dbReference type="CDD" id="cd14852">
    <property type="entry name" value="LD-carboxypeptidase"/>
    <property type="match status" value="1"/>
</dbReference>
<dbReference type="EMBL" id="JAOQJQ010000004">
    <property type="protein sequence ID" value="MCU6762831.1"/>
    <property type="molecule type" value="Genomic_DNA"/>
</dbReference>
<sequence length="283" mass="33232">MDERYRKKHHNYKRRRKKKPVLPLILLGLDLALVCAAGKCMYHFFHTPKETVQKEQVTVLSNAEQKKQSVAKDEEQMNRLRKKALEIYERNQEYLVLVNKEQALPADYSVTLQELNNGKGRVDVRIYNALTRMLADGFQAGYSYSLVSAYRDSDYQTKLIQNDISRYMSQGCTMDEALEKTYEQVMPAGYSEHETGLALDITAAGYTNLDATQAEQEENRWMRGECWKYGFIVRYPEDKEAVTKILYEPWHFRYVGEEAAEFLTEENLTLEEFYDLIEEYKEE</sequence>
<keyword evidence="5" id="KW-1185">Reference proteome</keyword>
<dbReference type="SUPFAM" id="SSF55166">
    <property type="entry name" value="Hedgehog/DD-peptidase"/>
    <property type="match status" value="1"/>
</dbReference>
<keyword evidence="2" id="KW-0472">Membrane</keyword>
<reference evidence="4 5" key="1">
    <citation type="journal article" date="2021" name="ISME Commun">
        <title>Automated analysis of genomic sequences facilitates high-throughput and comprehensive description of bacteria.</title>
        <authorList>
            <person name="Hitch T.C.A."/>
        </authorList>
    </citation>
    <scope>NUCLEOTIDE SEQUENCE [LARGE SCALE GENOMIC DNA]</scope>
    <source>
        <strain evidence="4 5">Sanger_109</strain>
    </source>
</reference>
<dbReference type="PANTHER" id="PTHR34385:SF1">
    <property type="entry name" value="PEPTIDOGLYCAN L-ALANYL-D-GLUTAMATE ENDOPEPTIDASE CWLK"/>
    <property type="match status" value="1"/>
</dbReference>
<proteinExistence type="predicted"/>
<evidence type="ECO:0000313" key="5">
    <source>
        <dbReference type="Proteomes" id="UP001652442"/>
    </source>
</evidence>
<name>A0ABT2TKX8_9FIRM</name>
<dbReference type="InterPro" id="IPR052179">
    <property type="entry name" value="DD-CPase-like"/>
</dbReference>
<dbReference type="Proteomes" id="UP001652442">
    <property type="component" value="Unassembled WGS sequence"/>
</dbReference>
<dbReference type="RefSeq" id="WP_158425536.1">
    <property type="nucleotide sequence ID" value="NZ_JAOQJQ010000004.1"/>
</dbReference>